<evidence type="ECO:0000259" key="4">
    <source>
        <dbReference type="PROSITE" id="PS51898"/>
    </source>
</evidence>
<dbReference type="InterPro" id="IPR050090">
    <property type="entry name" value="Tyrosine_recombinase_XerCD"/>
</dbReference>
<name>A0ABT1FV90_9BACT</name>
<evidence type="ECO:0000256" key="1">
    <source>
        <dbReference type="ARBA" id="ARBA00008857"/>
    </source>
</evidence>
<evidence type="ECO:0000256" key="3">
    <source>
        <dbReference type="ARBA" id="ARBA00023172"/>
    </source>
</evidence>
<gene>
    <name evidence="5" type="ORF">NCI00_19275</name>
</gene>
<dbReference type="CDD" id="cd01185">
    <property type="entry name" value="INTN1_C_like"/>
    <property type="match status" value="1"/>
</dbReference>
<comment type="caution">
    <text evidence="5">The sequence shown here is derived from an EMBL/GenBank/DDBJ whole genome shotgun (WGS) entry which is preliminary data.</text>
</comment>
<dbReference type="InterPro" id="IPR035386">
    <property type="entry name" value="Arm-DNA-bind_5"/>
</dbReference>
<dbReference type="Gene3D" id="1.10.150.130">
    <property type="match status" value="1"/>
</dbReference>
<protein>
    <submittedName>
        <fullName evidence="5">Site-specific integrase</fullName>
    </submittedName>
</protein>
<dbReference type="RefSeq" id="WP_253530259.1">
    <property type="nucleotide sequence ID" value="NZ_JAMZEL010000008.1"/>
</dbReference>
<dbReference type="InterPro" id="IPR010998">
    <property type="entry name" value="Integrase_recombinase_N"/>
</dbReference>
<dbReference type="Pfam" id="PF13102">
    <property type="entry name" value="Phage_int_SAM_5"/>
    <property type="match status" value="1"/>
</dbReference>
<keyword evidence="3" id="KW-0233">DNA recombination</keyword>
<dbReference type="Pfam" id="PF00589">
    <property type="entry name" value="Phage_integrase"/>
    <property type="match status" value="1"/>
</dbReference>
<dbReference type="PANTHER" id="PTHR30349:SF64">
    <property type="entry name" value="PROPHAGE INTEGRASE INTD-RELATED"/>
    <property type="match status" value="1"/>
</dbReference>
<evidence type="ECO:0000313" key="5">
    <source>
        <dbReference type="EMBL" id="MCP1384588.1"/>
    </source>
</evidence>
<dbReference type="InterPro" id="IPR013762">
    <property type="entry name" value="Integrase-like_cat_sf"/>
</dbReference>
<dbReference type="PANTHER" id="PTHR30349">
    <property type="entry name" value="PHAGE INTEGRASE-RELATED"/>
    <property type="match status" value="1"/>
</dbReference>
<dbReference type="InterPro" id="IPR002104">
    <property type="entry name" value="Integrase_catalytic"/>
</dbReference>
<keyword evidence="2" id="KW-0238">DNA-binding</keyword>
<feature type="domain" description="Tyr recombinase" evidence="4">
    <location>
        <begin position="213"/>
        <end position="403"/>
    </location>
</feature>
<dbReference type="Gene3D" id="1.10.443.10">
    <property type="entry name" value="Intergrase catalytic core"/>
    <property type="match status" value="1"/>
</dbReference>
<reference evidence="5 6" key="1">
    <citation type="submission" date="2022-06" db="EMBL/GenBank/DDBJ databases">
        <title>Runella sp. S5 genome sequencing.</title>
        <authorList>
            <person name="Park S."/>
        </authorList>
    </citation>
    <scope>NUCLEOTIDE SEQUENCE [LARGE SCALE GENOMIC DNA]</scope>
    <source>
        <strain evidence="5 6">S5</strain>
    </source>
</reference>
<comment type="similarity">
    <text evidence="1">Belongs to the 'phage' integrase family.</text>
</comment>
<organism evidence="5 6">
    <name type="scientific">Runella salmonicolor</name>
    <dbReference type="NCBI Taxonomy" id="2950278"/>
    <lineage>
        <taxon>Bacteria</taxon>
        <taxon>Pseudomonadati</taxon>
        <taxon>Bacteroidota</taxon>
        <taxon>Cytophagia</taxon>
        <taxon>Cytophagales</taxon>
        <taxon>Spirosomataceae</taxon>
        <taxon>Runella</taxon>
    </lineage>
</organism>
<dbReference type="SUPFAM" id="SSF56349">
    <property type="entry name" value="DNA breaking-rejoining enzymes"/>
    <property type="match status" value="1"/>
</dbReference>
<dbReference type="Proteomes" id="UP001204772">
    <property type="component" value="Unassembled WGS sequence"/>
</dbReference>
<keyword evidence="6" id="KW-1185">Reference proteome</keyword>
<dbReference type="InterPro" id="IPR025269">
    <property type="entry name" value="SAM-like_dom"/>
</dbReference>
<accession>A0ABT1FV90</accession>
<sequence length="406" mass="48386">MATVKALLYIHQPLQSGEYPIYLRVTKDRKSRYVSLGFSCKKELWDEANNLPKKRHPLYKEITIAIEKAKLEANREILNLHNDDQDFSTEELKNNLLADKRKSKLTLFEYSDNYVQQLKANDKIGSANIYHSTKKSIMDFRNGRDMEFSDVTHSFLKKFEEYHLKRGMKPNAFFVYFRHFKTLLNHAKKEGFVKNEYNPFKDIDFKKYRRIKTKKRALKIEEMDKIKALVLSPTSKLFHAHNYFLFSYYCWGINFVDIAHLRWTDIQNDRLKYIRKKTGDEFDILLNPWVVQMLTYYREHYFIREDAFIFPILSDFHQTPVQIDNRIDKVLKQVNHDLKEIAKLVGIDEHLTTYSARHTFATTLYRKEVPTARIKEMMGHESERVTEIYLQSFDTETLSNIANSVL</sequence>
<proteinExistence type="inferred from homology"/>
<evidence type="ECO:0000256" key="2">
    <source>
        <dbReference type="ARBA" id="ARBA00023125"/>
    </source>
</evidence>
<dbReference type="EMBL" id="JAMZEL010000008">
    <property type="protein sequence ID" value="MCP1384588.1"/>
    <property type="molecule type" value="Genomic_DNA"/>
</dbReference>
<dbReference type="InterPro" id="IPR011010">
    <property type="entry name" value="DNA_brk_join_enz"/>
</dbReference>
<dbReference type="Pfam" id="PF17293">
    <property type="entry name" value="Arm-DNA-bind_5"/>
    <property type="match status" value="1"/>
</dbReference>
<dbReference type="PROSITE" id="PS51898">
    <property type="entry name" value="TYR_RECOMBINASE"/>
    <property type="match status" value="1"/>
</dbReference>
<evidence type="ECO:0000313" key="6">
    <source>
        <dbReference type="Proteomes" id="UP001204772"/>
    </source>
</evidence>